<dbReference type="GO" id="GO:0016810">
    <property type="term" value="F:hydrolase activity, acting on carbon-nitrogen (but not peptide) bonds"/>
    <property type="evidence" value="ECO:0007669"/>
    <property type="project" value="InterPro"/>
</dbReference>
<protein>
    <submittedName>
        <fullName evidence="2">N-ethylammeline chlorohydrolase</fullName>
    </submittedName>
</protein>
<dbReference type="Pfam" id="PF01979">
    <property type="entry name" value="Amidohydro_1"/>
    <property type="match status" value="1"/>
</dbReference>
<dbReference type="AlphaFoldDB" id="A0A0D1JQ70"/>
<proteinExistence type="predicted"/>
<reference evidence="2 3" key="1">
    <citation type="journal article" date="2015" name="Microbiology (Mosc.)">
        <title>Genomics of the Weissella cibaria species with an examination of its metabolic traits.</title>
        <authorList>
            <person name="Lynch K.M."/>
            <person name="Lucid A."/>
            <person name="Arendt E.K."/>
            <person name="Sleator R.D."/>
            <person name="Lucey B."/>
            <person name="Coffey A."/>
        </authorList>
    </citation>
    <scope>NUCLEOTIDE SEQUENCE [LARGE SCALE GENOMIC DNA]</scope>
    <source>
        <strain evidence="2 3">AB3b</strain>
    </source>
</reference>
<dbReference type="InterPro" id="IPR051781">
    <property type="entry name" value="Metallo-dep_Hydrolase"/>
</dbReference>
<sequence>MAIITYTDGAIFQAGQFVAQSFTVDTTQGVFVTPDTPADEIVSLAGQYVVPGLINAHTHVTDLVAADQSPALTNMTEAEVTVFAQKNLRDLLRDGVTTIRNVGSFANIDLSLARLEQLGVITAPLIVGSGPALTMTGGHGSAGIAREVDGPDEVRRATRQLLKAGATAIKVMATGGVTSRDGEQPDQVQLSVAEMAAAVAEAHHRNVPVAAHAQGNQGIKNAILAGVDSIEHAIFLDDQAIEQLLAADIAVVPTFGAPHAIDQHPEAVPAWMYQKNKAVIASHQQSIARAISAGVRLVMGTDAGTPFNDFRHGSTQELAYMVAAGQTPAEALLSATQYAAELLRVADKVGSITVGKQANFIIVTANPLTDITVLTGQKTVYRKGQAVN</sequence>
<comment type="caution">
    <text evidence="2">The sequence shown here is derived from an EMBL/GenBank/DDBJ whole genome shotgun (WGS) entry which is preliminary data.</text>
</comment>
<name>A0A0D1JQ70_9LACO</name>
<evidence type="ECO:0000259" key="1">
    <source>
        <dbReference type="Pfam" id="PF01979"/>
    </source>
</evidence>
<dbReference type="PATRIC" id="fig|137591.24.peg.1408"/>
<organism evidence="2 3">
    <name type="scientific">Weissella cibaria</name>
    <dbReference type="NCBI Taxonomy" id="137591"/>
    <lineage>
        <taxon>Bacteria</taxon>
        <taxon>Bacillati</taxon>
        <taxon>Bacillota</taxon>
        <taxon>Bacilli</taxon>
        <taxon>Lactobacillales</taxon>
        <taxon>Lactobacillaceae</taxon>
        <taxon>Weissella</taxon>
    </lineage>
</organism>
<gene>
    <name evidence="2" type="ORF">ab3b_01439</name>
</gene>
<keyword evidence="2" id="KW-0378">Hydrolase</keyword>
<dbReference type="CDD" id="cd01299">
    <property type="entry name" value="Met_dep_hydrolase_A"/>
    <property type="match status" value="1"/>
</dbReference>
<accession>A0A0D1JQ70</accession>
<dbReference type="InterPro" id="IPR006680">
    <property type="entry name" value="Amidohydro-rel"/>
</dbReference>
<dbReference type="InterPro" id="IPR032466">
    <property type="entry name" value="Metal_Hydrolase"/>
</dbReference>
<dbReference type="InterPro" id="IPR057744">
    <property type="entry name" value="OTAase-like"/>
</dbReference>
<dbReference type="Gene3D" id="3.20.20.140">
    <property type="entry name" value="Metal-dependent hydrolases"/>
    <property type="match status" value="1"/>
</dbReference>
<evidence type="ECO:0000313" key="3">
    <source>
        <dbReference type="Proteomes" id="UP000032289"/>
    </source>
</evidence>
<dbReference type="PANTHER" id="PTHR43135">
    <property type="entry name" value="ALPHA-D-RIBOSE 1-METHYLPHOSPHONATE 5-TRIPHOSPHATE DIPHOSPHATASE"/>
    <property type="match status" value="1"/>
</dbReference>
<dbReference type="PANTHER" id="PTHR43135:SF3">
    <property type="entry name" value="ALPHA-D-RIBOSE 1-METHYLPHOSPHONATE 5-TRIPHOSPHATE DIPHOSPHATASE"/>
    <property type="match status" value="1"/>
</dbReference>
<dbReference type="SUPFAM" id="SSF51338">
    <property type="entry name" value="Composite domain of metallo-dependent hydrolases"/>
    <property type="match status" value="1"/>
</dbReference>
<dbReference type="EMBL" id="JWHT01000034">
    <property type="protein sequence ID" value="KIU23428.1"/>
    <property type="molecule type" value="Genomic_DNA"/>
</dbReference>
<dbReference type="RefSeq" id="WP_043941386.1">
    <property type="nucleotide sequence ID" value="NZ_JWHT01000034.1"/>
</dbReference>
<dbReference type="Proteomes" id="UP000032289">
    <property type="component" value="Unassembled WGS sequence"/>
</dbReference>
<dbReference type="Gene3D" id="2.30.40.10">
    <property type="entry name" value="Urease, subunit C, domain 1"/>
    <property type="match status" value="1"/>
</dbReference>
<dbReference type="InterPro" id="IPR011059">
    <property type="entry name" value="Metal-dep_hydrolase_composite"/>
</dbReference>
<evidence type="ECO:0000313" key="2">
    <source>
        <dbReference type="EMBL" id="KIU23428.1"/>
    </source>
</evidence>
<dbReference type="SUPFAM" id="SSF51556">
    <property type="entry name" value="Metallo-dependent hydrolases"/>
    <property type="match status" value="1"/>
</dbReference>
<feature type="domain" description="Amidohydrolase-related" evidence="1">
    <location>
        <begin position="48"/>
        <end position="386"/>
    </location>
</feature>